<name>A0A024TYZ6_9STRA</name>
<evidence type="ECO:0000313" key="2">
    <source>
        <dbReference type="EMBL" id="ETV99370.1"/>
    </source>
</evidence>
<proteinExistence type="predicted"/>
<organism evidence="2">
    <name type="scientific">Aphanomyces invadans</name>
    <dbReference type="NCBI Taxonomy" id="157072"/>
    <lineage>
        <taxon>Eukaryota</taxon>
        <taxon>Sar</taxon>
        <taxon>Stramenopiles</taxon>
        <taxon>Oomycota</taxon>
        <taxon>Saprolegniomycetes</taxon>
        <taxon>Saprolegniales</taxon>
        <taxon>Verrucalvaceae</taxon>
        <taxon>Aphanomyces</taxon>
    </lineage>
</organism>
<dbReference type="PANTHER" id="PTHR33889:SF1">
    <property type="entry name" value="OS03G0834800 PROTEIN"/>
    <property type="match status" value="1"/>
</dbReference>
<dbReference type="AlphaFoldDB" id="A0A024TYZ6"/>
<reference evidence="2" key="1">
    <citation type="submission" date="2013-12" db="EMBL/GenBank/DDBJ databases">
        <title>The Genome Sequence of Aphanomyces invadans NJM9701.</title>
        <authorList>
            <consortium name="The Broad Institute Genomics Platform"/>
            <person name="Russ C."/>
            <person name="Tyler B."/>
            <person name="van West P."/>
            <person name="Dieguez-Uribeondo J."/>
            <person name="Young S.K."/>
            <person name="Zeng Q."/>
            <person name="Gargeya S."/>
            <person name="Fitzgerald M."/>
            <person name="Abouelleil A."/>
            <person name="Alvarado L."/>
            <person name="Chapman S.B."/>
            <person name="Gainer-Dewar J."/>
            <person name="Goldberg J."/>
            <person name="Griggs A."/>
            <person name="Gujja S."/>
            <person name="Hansen M."/>
            <person name="Howarth C."/>
            <person name="Imamovic A."/>
            <person name="Ireland A."/>
            <person name="Larimer J."/>
            <person name="McCowan C."/>
            <person name="Murphy C."/>
            <person name="Pearson M."/>
            <person name="Poon T.W."/>
            <person name="Priest M."/>
            <person name="Roberts A."/>
            <person name="Saif S."/>
            <person name="Shea T."/>
            <person name="Sykes S."/>
            <person name="Wortman J."/>
            <person name="Nusbaum C."/>
            <person name="Birren B."/>
        </authorList>
    </citation>
    <scope>NUCLEOTIDE SEQUENCE [LARGE SCALE GENOMIC DNA]</scope>
    <source>
        <strain evidence="2">NJM9701</strain>
    </source>
</reference>
<dbReference type="Pfam" id="PF24964">
    <property type="entry name" value="DUF7769"/>
    <property type="match status" value="1"/>
</dbReference>
<dbReference type="PANTHER" id="PTHR33889">
    <property type="entry name" value="OS04G0681850 PROTEIN"/>
    <property type="match status" value="1"/>
</dbReference>
<accession>A0A024TYZ6</accession>
<dbReference type="EMBL" id="KI913967">
    <property type="protein sequence ID" value="ETV99370.1"/>
    <property type="molecule type" value="Genomic_DNA"/>
</dbReference>
<dbReference type="VEuPathDB" id="FungiDB:H310_08083"/>
<dbReference type="OrthoDB" id="78816at2759"/>
<gene>
    <name evidence="2" type="ORF">H310_08083</name>
</gene>
<dbReference type="GeneID" id="20085133"/>
<evidence type="ECO:0000259" key="1">
    <source>
        <dbReference type="Pfam" id="PF24964"/>
    </source>
</evidence>
<dbReference type="InterPro" id="IPR056671">
    <property type="entry name" value="DUF7769"/>
</dbReference>
<sequence length="228" mass="25506">MDIDCKMIHQYFIPQFIGNTARPAHTYRPYMPHRSPRGSADAPVAVRDLAELRKHLSFAHRRTTYETLLSVAVDGVLPRGALTELAQKFRCHPRTITRLWTQARLSVRDGYRAADVATRTKGNSGRHALRTSDEIEAAIGNVPQMQLQALPSLSAACGIPMTTIFRHMKKNSRFKAVSNHVKPHLTLANVEERLKFAMSFVRSLQSKVDAIFSTTCTTMCLLTKSGST</sequence>
<dbReference type="RefSeq" id="XP_008871926.1">
    <property type="nucleotide sequence ID" value="XM_008873704.1"/>
</dbReference>
<protein>
    <recommendedName>
        <fullName evidence="1">DUF7769 domain-containing protein</fullName>
    </recommendedName>
</protein>
<feature type="domain" description="DUF7769" evidence="1">
    <location>
        <begin position="57"/>
        <end position="107"/>
    </location>
</feature>